<evidence type="ECO:0000313" key="1">
    <source>
        <dbReference type="EMBL" id="OAF64207.1"/>
    </source>
</evidence>
<dbReference type="Proteomes" id="UP000078046">
    <property type="component" value="Unassembled WGS sequence"/>
</dbReference>
<dbReference type="EMBL" id="LWCA01002025">
    <property type="protein sequence ID" value="OAF64207.1"/>
    <property type="molecule type" value="Genomic_DNA"/>
</dbReference>
<proteinExistence type="predicted"/>
<organism evidence="1 2">
    <name type="scientific">Intoshia linei</name>
    <dbReference type="NCBI Taxonomy" id="1819745"/>
    <lineage>
        <taxon>Eukaryota</taxon>
        <taxon>Metazoa</taxon>
        <taxon>Spiralia</taxon>
        <taxon>Lophotrochozoa</taxon>
        <taxon>Mesozoa</taxon>
        <taxon>Orthonectida</taxon>
        <taxon>Rhopaluridae</taxon>
        <taxon>Intoshia</taxon>
    </lineage>
</organism>
<comment type="caution">
    <text evidence="1">The sequence shown here is derived from an EMBL/GenBank/DDBJ whole genome shotgun (WGS) entry which is preliminary data.</text>
</comment>
<reference evidence="1 2" key="1">
    <citation type="submission" date="2016-04" db="EMBL/GenBank/DDBJ databases">
        <title>The genome of Intoshia linei affirms orthonectids as highly simplified spiralians.</title>
        <authorList>
            <person name="Mikhailov K.V."/>
            <person name="Slusarev G.S."/>
            <person name="Nikitin M.A."/>
            <person name="Logacheva M.D."/>
            <person name="Penin A."/>
            <person name="Aleoshin V."/>
            <person name="Panchin Y.V."/>
        </authorList>
    </citation>
    <scope>NUCLEOTIDE SEQUENCE [LARGE SCALE GENOMIC DNA]</scope>
    <source>
        <strain evidence="1">Intl2013</strain>
        <tissue evidence="1">Whole animal</tissue>
    </source>
</reference>
<evidence type="ECO:0000313" key="2">
    <source>
        <dbReference type="Proteomes" id="UP000078046"/>
    </source>
</evidence>
<gene>
    <name evidence="1" type="ORF">A3Q56_08073</name>
</gene>
<feature type="non-terminal residue" evidence="1">
    <location>
        <position position="74"/>
    </location>
</feature>
<dbReference type="AlphaFoldDB" id="A0A177AQC0"/>
<accession>A0A177AQC0</accession>
<sequence>MSDQMLDVKPTNFVIPIPKFSKSNVETWGKLIRLWSESCQAPQSDQIKLIIFNLEISLHKLLLEEKLPVDVNEL</sequence>
<protein>
    <submittedName>
        <fullName evidence="1">Uncharacterized protein</fullName>
    </submittedName>
</protein>
<keyword evidence="2" id="KW-1185">Reference proteome</keyword>
<name>A0A177AQC0_9BILA</name>